<evidence type="ECO:0000256" key="2">
    <source>
        <dbReference type="ARBA" id="ARBA00022801"/>
    </source>
</evidence>
<dbReference type="SUPFAM" id="SSF55811">
    <property type="entry name" value="Nudix"/>
    <property type="match status" value="1"/>
</dbReference>
<organism evidence="4">
    <name type="scientific">uncultured Acetothermia bacterium</name>
    <dbReference type="NCBI Taxonomy" id="236499"/>
    <lineage>
        <taxon>Bacteria</taxon>
        <taxon>Candidatus Bipolaricaulota</taxon>
        <taxon>environmental samples</taxon>
    </lineage>
</organism>
<comment type="cofactor">
    <cofactor evidence="1">
        <name>Mg(2+)</name>
        <dbReference type="ChEBI" id="CHEBI:18420"/>
    </cofactor>
</comment>
<evidence type="ECO:0000259" key="3">
    <source>
        <dbReference type="PROSITE" id="PS51462"/>
    </source>
</evidence>
<feature type="domain" description="Nudix hydrolase" evidence="3">
    <location>
        <begin position="40"/>
        <end position="173"/>
    </location>
</feature>
<keyword evidence="2" id="KW-0378">Hydrolase</keyword>
<dbReference type="PROSITE" id="PS00893">
    <property type="entry name" value="NUDIX_BOX"/>
    <property type="match status" value="1"/>
</dbReference>
<dbReference type="GO" id="GO:0019693">
    <property type="term" value="P:ribose phosphate metabolic process"/>
    <property type="evidence" value="ECO:0007669"/>
    <property type="project" value="TreeGrafter"/>
</dbReference>
<dbReference type="PROSITE" id="PS51462">
    <property type="entry name" value="NUDIX"/>
    <property type="match status" value="1"/>
</dbReference>
<protein>
    <submittedName>
        <fullName evidence="4">ADP-ribose pyrophosphatase</fullName>
    </submittedName>
</protein>
<dbReference type="Pfam" id="PF00293">
    <property type="entry name" value="NUDIX"/>
    <property type="match status" value="1"/>
</dbReference>
<evidence type="ECO:0000256" key="1">
    <source>
        <dbReference type="ARBA" id="ARBA00001946"/>
    </source>
</evidence>
<dbReference type="InterPro" id="IPR015797">
    <property type="entry name" value="NUDIX_hydrolase-like_dom_sf"/>
</dbReference>
<reference evidence="4" key="1">
    <citation type="journal article" date="2005" name="Environ. Microbiol.">
        <title>Genetic and functional properties of uncultivated thermophilic crenarchaeotes from a subsurface gold mine as revealed by analysis of genome fragments.</title>
        <authorList>
            <person name="Nunoura T."/>
            <person name="Hirayama H."/>
            <person name="Takami H."/>
            <person name="Oida H."/>
            <person name="Nishi S."/>
            <person name="Shimamura S."/>
            <person name="Suzuki Y."/>
            <person name="Inagaki F."/>
            <person name="Takai K."/>
            <person name="Nealson K.H."/>
            <person name="Horikoshi K."/>
        </authorList>
    </citation>
    <scope>NUCLEOTIDE SEQUENCE</scope>
</reference>
<accession>H5SFA6</accession>
<dbReference type="FunFam" id="3.90.79.10:FF:000024">
    <property type="entry name" value="ADP-ribose pyrophosphatase"/>
    <property type="match status" value="1"/>
</dbReference>
<dbReference type="GO" id="GO:0006753">
    <property type="term" value="P:nucleoside phosphate metabolic process"/>
    <property type="evidence" value="ECO:0007669"/>
    <property type="project" value="TreeGrafter"/>
</dbReference>
<dbReference type="Gene3D" id="3.90.79.10">
    <property type="entry name" value="Nucleoside Triphosphate Pyrophosphohydrolase"/>
    <property type="match status" value="1"/>
</dbReference>
<evidence type="ECO:0000313" key="4">
    <source>
        <dbReference type="EMBL" id="BAL54842.1"/>
    </source>
</evidence>
<dbReference type="CDD" id="cd03424">
    <property type="entry name" value="NUDIX_ADPRase_Nudt5_UGPPase_Nudt14"/>
    <property type="match status" value="1"/>
</dbReference>
<dbReference type="InterPro" id="IPR020084">
    <property type="entry name" value="NUDIX_hydrolase_CS"/>
</dbReference>
<proteinExistence type="predicted"/>
<dbReference type="GO" id="GO:0016787">
    <property type="term" value="F:hydrolase activity"/>
    <property type="evidence" value="ECO:0007669"/>
    <property type="project" value="UniProtKB-KW"/>
</dbReference>
<dbReference type="PANTHER" id="PTHR11839">
    <property type="entry name" value="UDP/ADP-SUGAR PYROPHOSPHATASE"/>
    <property type="match status" value="1"/>
</dbReference>
<dbReference type="GO" id="GO:0005829">
    <property type="term" value="C:cytosol"/>
    <property type="evidence" value="ECO:0007669"/>
    <property type="project" value="TreeGrafter"/>
</dbReference>
<sequence length="181" mass="20571">MKTVNEKTVTSQRVFRGRLLTVRVDDVMLEDGRRATREIVEHPGAVAIVAVQGEGDAQQVALVRQFRKAVEQFLLEIPAGTLEPNEEPLACAQRELLEETGLVARRWAHLQTFYTAPGFCTEKMWLYLAQDVQPAPQSHTADDEQIEVCFYSRAQVKEMLRSGQFHDAKTLVGLLWWVYAL</sequence>
<dbReference type="InterPro" id="IPR000086">
    <property type="entry name" value="NUDIX_hydrolase_dom"/>
</dbReference>
<name>H5SFA6_9BACT</name>
<dbReference type="EMBL" id="AP011701">
    <property type="protein sequence ID" value="BAL54842.1"/>
    <property type="molecule type" value="Genomic_DNA"/>
</dbReference>
<dbReference type="PANTHER" id="PTHR11839:SF18">
    <property type="entry name" value="NUDIX HYDROLASE DOMAIN-CONTAINING PROTEIN"/>
    <property type="match status" value="1"/>
</dbReference>
<reference evidence="4" key="2">
    <citation type="journal article" date="2012" name="PLoS ONE">
        <title>A Deeply Branching Thermophilic Bacterium with an Ancient Acetyl-CoA Pathway Dominates a Subsurface Ecosystem.</title>
        <authorList>
            <person name="Takami H."/>
            <person name="Noguchi H."/>
            <person name="Takaki Y."/>
            <person name="Uchiyama I."/>
            <person name="Toyoda A."/>
            <person name="Nishi S."/>
            <person name="Chee G.-J."/>
            <person name="Arai W."/>
            <person name="Nunoura T."/>
            <person name="Itoh T."/>
            <person name="Hattori M."/>
            <person name="Takai K."/>
        </authorList>
    </citation>
    <scope>NUCLEOTIDE SEQUENCE</scope>
</reference>
<dbReference type="AlphaFoldDB" id="H5SFA6"/>
<gene>
    <name evidence="4" type="ORF">HGMM_F21A08C25</name>
</gene>